<gene>
    <name evidence="1" type="ORF">H0235_000639</name>
</gene>
<dbReference type="EMBL" id="JACSDY010000001">
    <property type="protein sequence ID" value="KAF7438248.1"/>
    <property type="molecule type" value="Genomic_DNA"/>
</dbReference>
<protein>
    <submittedName>
        <fullName evidence="1">Uncharacterized protein</fullName>
    </submittedName>
</protein>
<proteinExistence type="predicted"/>
<comment type="caution">
    <text evidence="1">The sequence shown here is derived from an EMBL/GenBank/DDBJ whole genome shotgun (WGS) entry which is preliminary data.</text>
</comment>
<keyword evidence="2" id="KW-1185">Reference proteome</keyword>
<sequence>MVELYSNVSRIGSARPRFVSSAHMRKLRPNSCLHLHRDSPRLWQTADLLALCRHPSACVSQPAAAAAAAATVAADIATA</sequence>
<dbReference type="Proteomes" id="UP000600918">
    <property type="component" value="Unassembled WGS sequence"/>
</dbReference>
<organism evidence="1 2">
    <name type="scientific">Vespula pensylvanica</name>
    <name type="common">Western yellow jacket</name>
    <name type="synonym">Wasp</name>
    <dbReference type="NCBI Taxonomy" id="30213"/>
    <lineage>
        <taxon>Eukaryota</taxon>
        <taxon>Metazoa</taxon>
        <taxon>Ecdysozoa</taxon>
        <taxon>Arthropoda</taxon>
        <taxon>Hexapoda</taxon>
        <taxon>Insecta</taxon>
        <taxon>Pterygota</taxon>
        <taxon>Neoptera</taxon>
        <taxon>Endopterygota</taxon>
        <taxon>Hymenoptera</taxon>
        <taxon>Apocrita</taxon>
        <taxon>Aculeata</taxon>
        <taxon>Vespoidea</taxon>
        <taxon>Vespidae</taxon>
        <taxon>Vespinae</taxon>
        <taxon>Vespula</taxon>
    </lineage>
</organism>
<accession>A0A834PEI2</accession>
<name>A0A834PEI2_VESPE</name>
<evidence type="ECO:0000313" key="2">
    <source>
        <dbReference type="Proteomes" id="UP000600918"/>
    </source>
</evidence>
<reference evidence="1" key="1">
    <citation type="journal article" date="2020" name="G3 (Bethesda)">
        <title>High-Quality Assemblies for Three Invasive Social Wasps from the &lt;i&gt;Vespula&lt;/i&gt; Genus.</title>
        <authorList>
            <person name="Harrop T.W.R."/>
            <person name="Guhlin J."/>
            <person name="McLaughlin G.M."/>
            <person name="Permina E."/>
            <person name="Stockwell P."/>
            <person name="Gilligan J."/>
            <person name="Le Lec M.F."/>
            <person name="Gruber M.A.M."/>
            <person name="Quinn O."/>
            <person name="Lovegrove M."/>
            <person name="Duncan E.J."/>
            <person name="Remnant E.J."/>
            <person name="Van Eeckhoven J."/>
            <person name="Graham B."/>
            <person name="Knapp R.A."/>
            <person name="Langford K.W."/>
            <person name="Kronenberg Z."/>
            <person name="Press M.O."/>
            <person name="Eacker S.M."/>
            <person name="Wilson-Rankin E.E."/>
            <person name="Purcell J."/>
            <person name="Lester P.J."/>
            <person name="Dearden P.K."/>
        </authorList>
    </citation>
    <scope>NUCLEOTIDE SEQUENCE</scope>
    <source>
        <strain evidence="1">Volc-1</strain>
    </source>
</reference>
<evidence type="ECO:0000313" key="1">
    <source>
        <dbReference type="EMBL" id="KAF7438248.1"/>
    </source>
</evidence>
<dbReference type="AlphaFoldDB" id="A0A834PEI2"/>